<feature type="non-terminal residue" evidence="1">
    <location>
        <position position="1"/>
    </location>
</feature>
<evidence type="ECO:0000313" key="1">
    <source>
        <dbReference type="EMBL" id="KAF5903831.1"/>
    </source>
</evidence>
<keyword evidence="2" id="KW-1185">Reference proteome</keyword>
<comment type="caution">
    <text evidence="1">The sequence shown here is derived from an EMBL/GenBank/DDBJ whole genome shotgun (WGS) entry which is preliminary data.</text>
</comment>
<protein>
    <submittedName>
        <fullName evidence="1">Putative urease accessory protein ureD-like</fullName>
    </submittedName>
</protein>
<organism evidence="1 2">
    <name type="scientific">Clarias magur</name>
    <name type="common">Asian catfish</name>
    <name type="synonym">Macropteronotus magur</name>
    <dbReference type="NCBI Taxonomy" id="1594786"/>
    <lineage>
        <taxon>Eukaryota</taxon>
        <taxon>Metazoa</taxon>
        <taxon>Chordata</taxon>
        <taxon>Craniata</taxon>
        <taxon>Vertebrata</taxon>
        <taxon>Euteleostomi</taxon>
        <taxon>Actinopterygii</taxon>
        <taxon>Neopterygii</taxon>
        <taxon>Teleostei</taxon>
        <taxon>Ostariophysi</taxon>
        <taxon>Siluriformes</taxon>
        <taxon>Clariidae</taxon>
        <taxon>Clarias</taxon>
    </lineage>
</organism>
<name>A0A8J4UCT3_CLAMG</name>
<reference evidence="1" key="1">
    <citation type="submission" date="2020-07" db="EMBL/GenBank/DDBJ databases">
        <title>Clarias magur genome sequencing, assembly and annotation.</title>
        <authorList>
            <person name="Kushwaha B."/>
            <person name="Kumar R."/>
            <person name="Das P."/>
            <person name="Joshi C.G."/>
            <person name="Kumar D."/>
            <person name="Nagpure N.S."/>
            <person name="Pandey M."/>
            <person name="Agarwal S."/>
            <person name="Srivastava S."/>
            <person name="Singh M."/>
            <person name="Sahoo L."/>
            <person name="Jayasankar P."/>
            <person name="Meher P.K."/>
            <person name="Koringa P.G."/>
            <person name="Iquebal M.A."/>
            <person name="Das S.P."/>
            <person name="Bit A."/>
            <person name="Patnaik S."/>
            <person name="Patel N."/>
            <person name="Shah T.M."/>
            <person name="Hinsu A."/>
            <person name="Jena J.K."/>
        </authorList>
    </citation>
    <scope>NUCLEOTIDE SEQUENCE</scope>
    <source>
        <strain evidence="1">CIFAMagur01</strain>
        <tissue evidence="1">Testis</tissue>
    </source>
</reference>
<dbReference type="Proteomes" id="UP000727407">
    <property type="component" value="Unassembled WGS sequence"/>
</dbReference>
<dbReference type="EMBL" id="QNUK01000067">
    <property type="protein sequence ID" value="KAF5903831.1"/>
    <property type="molecule type" value="Genomic_DNA"/>
</dbReference>
<sequence length="81" mass="9032">VRTRIWLNDLESRERAGPESDKQWDTVLKAHPSVAGACCEGNTKLYEQCPGSRVSSARLSGESMLEKKNIEPASTEGVFHW</sequence>
<feature type="non-terminal residue" evidence="1">
    <location>
        <position position="81"/>
    </location>
</feature>
<proteinExistence type="predicted"/>
<evidence type="ECO:0000313" key="2">
    <source>
        <dbReference type="Proteomes" id="UP000727407"/>
    </source>
</evidence>
<gene>
    <name evidence="1" type="ORF">DAT39_006415</name>
</gene>
<dbReference type="AlphaFoldDB" id="A0A8J4UCT3"/>
<accession>A0A8J4UCT3</accession>